<evidence type="ECO:0000313" key="6">
    <source>
        <dbReference type="Proteomes" id="UP000463051"/>
    </source>
</evidence>
<evidence type="ECO:0000256" key="1">
    <source>
        <dbReference type="ARBA" id="ARBA00023015"/>
    </source>
</evidence>
<keyword evidence="1" id="KW-0805">Transcription regulation</keyword>
<comment type="caution">
    <text evidence="5">The sequence shown here is derived from an EMBL/GenBank/DDBJ whole genome shotgun (WGS) entry which is preliminary data.</text>
</comment>
<name>A0A7X2H3K7_9BACL</name>
<proteinExistence type="predicted"/>
<dbReference type="EMBL" id="WJXB01000002">
    <property type="protein sequence ID" value="MRN52894.1"/>
    <property type="molecule type" value="Genomic_DNA"/>
</dbReference>
<accession>A0A7X2H3K7</accession>
<keyword evidence="6" id="KW-1185">Reference proteome</keyword>
<evidence type="ECO:0000256" key="3">
    <source>
        <dbReference type="ARBA" id="ARBA00023163"/>
    </source>
</evidence>
<keyword evidence="2" id="KW-0238">DNA-binding</keyword>
<dbReference type="AlphaFoldDB" id="A0A7X2H3K7"/>
<dbReference type="InterPro" id="IPR020449">
    <property type="entry name" value="Tscrpt_reg_AraC-type_HTH"/>
</dbReference>
<dbReference type="Pfam" id="PF02311">
    <property type="entry name" value="AraC_binding"/>
    <property type="match status" value="1"/>
</dbReference>
<sequence length="272" mass="31800">MEETLQDLAIQIDWIHDKHTLPDWKDNRHNIDVHSFYWIHEGKGTFWTEKEISVEAGTLFYLQPGLPMEMESDPHYPLRITMVLVSLFSTLKTTPDQLGLSLLGLLPLPFMLKPGEELADQYEVLFKKLTRIWVPGQFASDLMTKALLYELLYKMLQTNESAKSDRGLGYDLFLQVKDELERNYGEPLRFLELAERYKISTSYLRSLFQQYLHMSPKAYLSEIRHEHAKKQLLYTSLNMKEIAQSCGYSDEFHFSKSFKQHSGVPPTALRRS</sequence>
<dbReference type="InterPro" id="IPR003313">
    <property type="entry name" value="AraC-bd"/>
</dbReference>
<dbReference type="InterPro" id="IPR018060">
    <property type="entry name" value="HTH_AraC"/>
</dbReference>
<dbReference type="GO" id="GO:0003700">
    <property type="term" value="F:DNA-binding transcription factor activity"/>
    <property type="evidence" value="ECO:0007669"/>
    <property type="project" value="InterPro"/>
</dbReference>
<dbReference type="SMART" id="SM00342">
    <property type="entry name" value="HTH_ARAC"/>
    <property type="match status" value="1"/>
</dbReference>
<dbReference type="SUPFAM" id="SSF46689">
    <property type="entry name" value="Homeodomain-like"/>
    <property type="match status" value="2"/>
</dbReference>
<dbReference type="RefSeq" id="WP_154117888.1">
    <property type="nucleotide sequence ID" value="NZ_WJXB01000002.1"/>
</dbReference>
<feature type="domain" description="HTH araC/xylS-type" evidence="4">
    <location>
        <begin position="174"/>
        <end position="272"/>
    </location>
</feature>
<dbReference type="PANTHER" id="PTHR43280">
    <property type="entry name" value="ARAC-FAMILY TRANSCRIPTIONAL REGULATOR"/>
    <property type="match status" value="1"/>
</dbReference>
<dbReference type="SUPFAM" id="SSF51215">
    <property type="entry name" value="Regulatory protein AraC"/>
    <property type="match status" value="1"/>
</dbReference>
<dbReference type="PROSITE" id="PS01124">
    <property type="entry name" value="HTH_ARAC_FAMILY_2"/>
    <property type="match status" value="1"/>
</dbReference>
<dbReference type="GO" id="GO:0043565">
    <property type="term" value="F:sequence-specific DNA binding"/>
    <property type="evidence" value="ECO:0007669"/>
    <property type="project" value="InterPro"/>
</dbReference>
<evidence type="ECO:0000313" key="5">
    <source>
        <dbReference type="EMBL" id="MRN52894.1"/>
    </source>
</evidence>
<organism evidence="5 6">
    <name type="scientific">Paenibacillus monticola</name>
    <dbReference type="NCBI Taxonomy" id="2666075"/>
    <lineage>
        <taxon>Bacteria</taxon>
        <taxon>Bacillati</taxon>
        <taxon>Bacillota</taxon>
        <taxon>Bacilli</taxon>
        <taxon>Bacillales</taxon>
        <taxon>Paenibacillaceae</taxon>
        <taxon>Paenibacillus</taxon>
    </lineage>
</organism>
<dbReference type="InterPro" id="IPR009057">
    <property type="entry name" value="Homeodomain-like_sf"/>
</dbReference>
<dbReference type="Pfam" id="PF12833">
    <property type="entry name" value="HTH_18"/>
    <property type="match status" value="1"/>
</dbReference>
<gene>
    <name evidence="5" type="ORF">GJB61_07765</name>
</gene>
<dbReference type="PANTHER" id="PTHR43280:SF2">
    <property type="entry name" value="HTH-TYPE TRANSCRIPTIONAL REGULATOR EXSA"/>
    <property type="match status" value="1"/>
</dbReference>
<reference evidence="5 6" key="1">
    <citation type="submission" date="2019-11" db="EMBL/GenBank/DDBJ databases">
        <title>Paenibacillus monticola sp. nov., a novel PGPR strain isolated from mountain sample in China.</title>
        <authorList>
            <person name="Zhao Q."/>
            <person name="Li H.-P."/>
            <person name="Zhang J.-L."/>
        </authorList>
    </citation>
    <scope>NUCLEOTIDE SEQUENCE [LARGE SCALE GENOMIC DNA]</scope>
    <source>
        <strain evidence="5 6">LC-T2</strain>
    </source>
</reference>
<dbReference type="PRINTS" id="PR00032">
    <property type="entry name" value="HTHARAC"/>
</dbReference>
<evidence type="ECO:0000259" key="4">
    <source>
        <dbReference type="PROSITE" id="PS01124"/>
    </source>
</evidence>
<keyword evidence="3" id="KW-0804">Transcription</keyword>
<dbReference type="InterPro" id="IPR037923">
    <property type="entry name" value="HTH-like"/>
</dbReference>
<protein>
    <submittedName>
        <fullName evidence="5">Helix-turn-helix domain-containing protein</fullName>
    </submittedName>
</protein>
<dbReference type="Gene3D" id="1.10.10.60">
    <property type="entry name" value="Homeodomain-like"/>
    <property type="match status" value="1"/>
</dbReference>
<evidence type="ECO:0000256" key="2">
    <source>
        <dbReference type="ARBA" id="ARBA00023125"/>
    </source>
</evidence>
<dbReference type="Proteomes" id="UP000463051">
    <property type="component" value="Unassembled WGS sequence"/>
</dbReference>